<gene>
    <name evidence="1" type="ORF">GMARGA_LOCUS41227</name>
</gene>
<protein>
    <submittedName>
        <fullName evidence="1">5624_t:CDS:1</fullName>
    </submittedName>
</protein>
<reference evidence="1 2" key="1">
    <citation type="submission" date="2021-06" db="EMBL/GenBank/DDBJ databases">
        <authorList>
            <person name="Kallberg Y."/>
            <person name="Tangrot J."/>
            <person name="Rosling A."/>
        </authorList>
    </citation>
    <scope>NUCLEOTIDE SEQUENCE [LARGE SCALE GENOMIC DNA]</scope>
    <source>
        <strain evidence="1 2">120-4 pot B 10/14</strain>
    </source>
</reference>
<proteinExistence type="predicted"/>
<organism evidence="1 2">
    <name type="scientific">Gigaspora margarita</name>
    <dbReference type="NCBI Taxonomy" id="4874"/>
    <lineage>
        <taxon>Eukaryota</taxon>
        <taxon>Fungi</taxon>
        <taxon>Fungi incertae sedis</taxon>
        <taxon>Mucoromycota</taxon>
        <taxon>Glomeromycotina</taxon>
        <taxon>Glomeromycetes</taxon>
        <taxon>Diversisporales</taxon>
        <taxon>Gigasporaceae</taxon>
        <taxon>Gigaspora</taxon>
    </lineage>
</organism>
<sequence>IEKHIKKSLRLKEYKDEEFESIIEGNKMLMEGAHPLEVFKYNTKK</sequence>
<name>A0ABN7XAY4_GIGMA</name>
<dbReference type="EMBL" id="CAJVQB010111593">
    <property type="protein sequence ID" value="CAG8852406.1"/>
    <property type="molecule type" value="Genomic_DNA"/>
</dbReference>
<evidence type="ECO:0000313" key="1">
    <source>
        <dbReference type="EMBL" id="CAG8852406.1"/>
    </source>
</evidence>
<feature type="non-terminal residue" evidence="1">
    <location>
        <position position="45"/>
    </location>
</feature>
<evidence type="ECO:0000313" key="2">
    <source>
        <dbReference type="Proteomes" id="UP000789901"/>
    </source>
</evidence>
<dbReference type="Proteomes" id="UP000789901">
    <property type="component" value="Unassembled WGS sequence"/>
</dbReference>
<accession>A0ABN7XAY4</accession>
<comment type="caution">
    <text evidence="1">The sequence shown here is derived from an EMBL/GenBank/DDBJ whole genome shotgun (WGS) entry which is preliminary data.</text>
</comment>
<feature type="non-terminal residue" evidence="1">
    <location>
        <position position="1"/>
    </location>
</feature>
<keyword evidence="2" id="KW-1185">Reference proteome</keyword>